<feature type="signal peptide" evidence="1">
    <location>
        <begin position="1"/>
        <end position="22"/>
    </location>
</feature>
<dbReference type="VEuPathDB" id="FungiDB:TREMEDRAFT_62445"/>
<name>A0A4Q1BKQ0_TREME</name>
<proteinExistence type="predicted"/>
<organism evidence="2 3">
    <name type="scientific">Tremella mesenterica</name>
    <name type="common">Jelly fungus</name>
    <dbReference type="NCBI Taxonomy" id="5217"/>
    <lineage>
        <taxon>Eukaryota</taxon>
        <taxon>Fungi</taxon>
        <taxon>Dikarya</taxon>
        <taxon>Basidiomycota</taxon>
        <taxon>Agaricomycotina</taxon>
        <taxon>Tremellomycetes</taxon>
        <taxon>Tremellales</taxon>
        <taxon>Tremellaceae</taxon>
        <taxon>Tremella</taxon>
    </lineage>
</organism>
<evidence type="ECO:0000256" key="1">
    <source>
        <dbReference type="SAM" id="SignalP"/>
    </source>
</evidence>
<dbReference type="Pfam" id="PF19271">
    <property type="entry name" value="Nis1"/>
    <property type="match status" value="1"/>
</dbReference>
<dbReference type="InterPro" id="IPR045469">
    <property type="entry name" value="Nis1"/>
</dbReference>
<feature type="chain" id="PRO_5020822395" evidence="1">
    <location>
        <begin position="23"/>
        <end position="159"/>
    </location>
</feature>
<dbReference type="AlphaFoldDB" id="A0A4Q1BKQ0"/>
<keyword evidence="1" id="KW-0732">Signal</keyword>
<dbReference type="InParanoid" id="A0A4Q1BKQ0"/>
<evidence type="ECO:0000313" key="2">
    <source>
        <dbReference type="EMBL" id="RXK38335.1"/>
    </source>
</evidence>
<protein>
    <submittedName>
        <fullName evidence="2">Uncharacterized protein</fullName>
    </submittedName>
</protein>
<comment type="caution">
    <text evidence="2">The sequence shown here is derived from an EMBL/GenBank/DDBJ whole genome shotgun (WGS) entry which is preliminary data.</text>
</comment>
<accession>A0A4Q1BKQ0</accession>
<reference evidence="2 3" key="1">
    <citation type="submission" date="2016-06" db="EMBL/GenBank/DDBJ databases">
        <title>Evolution of pathogenesis and genome organization in the Tremellales.</title>
        <authorList>
            <person name="Cuomo C."/>
            <person name="Litvintseva A."/>
            <person name="Heitman J."/>
            <person name="Chen Y."/>
            <person name="Sun S."/>
            <person name="Springer D."/>
            <person name="Dromer F."/>
            <person name="Young S."/>
            <person name="Zeng Q."/>
            <person name="Chapman S."/>
            <person name="Gujja S."/>
            <person name="Saif S."/>
            <person name="Birren B."/>
        </authorList>
    </citation>
    <scope>NUCLEOTIDE SEQUENCE [LARGE SCALE GENOMIC DNA]</scope>
    <source>
        <strain evidence="2 3">ATCC 28783</strain>
    </source>
</reference>
<sequence>MSVRSILSACAILLGFANIASAVMGNVESINGPSVVIVGSNLPTVVNFTQIRFTEQNDYGIIWGLVSPDEGCTQCVGRRLTFTDLFAIQGDFVASRIFDLPIPSDTPRGNYTLTAAVLDDEFPEGLVDIRYYTHPLIVDGPITSATSTVASTPTPPSTN</sequence>
<keyword evidence="3" id="KW-1185">Reference proteome</keyword>
<gene>
    <name evidence="2" type="ORF">M231_04377</name>
</gene>
<evidence type="ECO:0000313" key="3">
    <source>
        <dbReference type="Proteomes" id="UP000289152"/>
    </source>
</evidence>
<dbReference type="EMBL" id="SDIL01000049">
    <property type="protein sequence ID" value="RXK38335.1"/>
    <property type="molecule type" value="Genomic_DNA"/>
</dbReference>
<dbReference type="Proteomes" id="UP000289152">
    <property type="component" value="Unassembled WGS sequence"/>
</dbReference>